<comment type="caution">
    <text evidence="1">The sequence shown here is derived from an EMBL/GenBank/DDBJ whole genome shotgun (WGS) entry which is preliminary data.</text>
</comment>
<reference evidence="1" key="1">
    <citation type="submission" date="2021-12" db="EMBL/GenBank/DDBJ databases">
        <title>Convergent genome expansion in fungi linked to evolution of root-endophyte symbiosis.</title>
        <authorList>
            <consortium name="DOE Joint Genome Institute"/>
            <person name="Ke Y.-H."/>
            <person name="Bonito G."/>
            <person name="Liao H.-L."/>
            <person name="Looney B."/>
            <person name="Rojas-Flechas A."/>
            <person name="Nash J."/>
            <person name="Hameed K."/>
            <person name="Schadt C."/>
            <person name="Martin F."/>
            <person name="Crous P.W."/>
            <person name="Miettinen O."/>
            <person name="Magnuson J.K."/>
            <person name="Labbe J."/>
            <person name="Jacobson D."/>
            <person name="Doktycz M.J."/>
            <person name="Veneault-Fourrey C."/>
            <person name="Kuo A."/>
            <person name="Mondo S."/>
            <person name="Calhoun S."/>
            <person name="Riley R."/>
            <person name="Ohm R."/>
            <person name="LaButti K."/>
            <person name="Andreopoulos B."/>
            <person name="Pangilinan J."/>
            <person name="Nolan M."/>
            <person name="Tritt A."/>
            <person name="Clum A."/>
            <person name="Lipzen A."/>
            <person name="Daum C."/>
            <person name="Barry K."/>
            <person name="Grigoriev I.V."/>
            <person name="Vilgalys R."/>
        </authorList>
    </citation>
    <scope>NUCLEOTIDE SEQUENCE</scope>
    <source>
        <strain evidence="1">PMI_201</strain>
    </source>
</reference>
<organism evidence="1 2">
    <name type="scientific">Talaromyces proteolyticus</name>
    <dbReference type="NCBI Taxonomy" id="1131652"/>
    <lineage>
        <taxon>Eukaryota</taxon>
        <taxon>Fungi</taxon>
        <taxon>Dikarya</taxon>
        <taxon>Ascomycota</taxon>
        <taxon>Pezizomycotina</taxon>
        <taxon>Eurotiomycetes</taxon>
        <taxon>Eurotiomycetidae</taxon>
        <taxon>Eurotiales</taxon>
        <taxon>Trichocomaceae</taxon>
        <taxon>Talaromyces</taxon>
        <taxon>Talaromyces sect. Bacilispori</taxon>
    </lineage>
</organism>
<gene>
    <name evidence="1" type="ORF">BGW36DRAFT_385793</name>
</gene>
<dbReference type="EMBL" id="JAJTJA010000010">
    <property type="protein sequence ID" value="KAH8693071.1"/>
    <property type="molecule type" value="Genomic_DNA"/>
</dbReference>
<proteinExistence type="predicted"/>
<dbReference type="GeneID" id="70247246"/>
<feature type="non-terminal residue" evidence="1">
    <location>
        <position position="460"/>
    </location>
</feature>
<dbReference type="Proteomes" id="UP001201262">
    <property type="component" value="Unassembled WGS sequence"/>
</dbReference>
<sequence length="460" mass="51884">MQYIRWAQKARSDHMELLKSGYSSQEEQLPKWIRTVLKLGRYGVAAQALIQLALEFPALFCPMLVKAVEAPSPVIVPREGVSLHAAVENIMGERSQEYHSRLFSLVSPRKQKDVEKWFRNRCPDNLLVHAEMQLLSYYDQRPEVEPTLRFIGVGKKSCYLCKTFLSFPHPSFKVTACHWKVYTRWITPPAANERVFSFYRGYTAELTQMLEAEVRRDLQGRPLSRPKQCQYPADSSAGVSMTGLSGLEIQSATSRASPSIRIELMKHFLEEGEASGTRESKGKARITDLHSTLTAPSIVSLERISDPADKGVTSSAIGHSSWHDKSSPLAIVLHFTRPGDAKNRELVCLADIFDSSTGYLSYDKLIKILANYTGFGLAFNKEKEFLVFNGQLVVENERQFIACVQHLYNADHLNAEVVVCSREDCRFITDMRDVETQTEEQTKSGSHKKCEVGFCRSASG</sequence>
<dbReference type="RefSeq" id="XP_046068944.1">
    <property type="nucleotide sequence ID" value="XM_046216959.1"/>
</dbReference>
<dbReference type="AlphaFoldDB" id="A0AAD4KK39"/>
<name>A0AAD4KK39_9EURO</name>
<accession>A0AAD4KK39</accession>
<dbReference type="Pfam" id="PF14441">
    <property type="entry name" value="OTT_1508_deam"/>
    <property type="match status" value="1"/>
</dbReference>
<keyword evidence="2" id="KW-1185">Reference proteome</keyword>
<dbReference type="InterPro" id="IPR027796">
    <property type="entry name" value="OTT_1508_deam-like"/>
</dbReference>
<protein>
    <submittedName>
        <fullName evidence="1">Uncharacterized protein</fullName>
    </submittedName>
</protein>
<evidence type="ECO:0000313" key="2">
    <source>
        <dbReference type="Proteomes" id="UP001201262"/>
    </source>
</evidence>
<evidence type="ECO:0000313" key="1">
    <source>
        <dbReference type="EMBL" id="KAH8693071.1"/>
    </source>
</evidence>